<dbReference type="InterPro" id="IPR022324">
    <property type="entry name" value="Bacilysin_exporter_BacE_put"/>
</dbReference>
<feature type="transmembrane region" description="Helical" evidence="6">
    <location>
        <begin position="351"/>
        <end position="371"/>
    </location>
</feature>
<dbReference type="PRINTS" id="PR01988">
    <property type="entry name" value="EXPORTERBACE"/>
</dbReference>
<evidence type="ECO:0008006" key="9">
    <source>
        <dbReference type="Google" id="ProtNLM"/>
    </source>
</evidence>
<reference evidence="7 8" key="1">
    <citation type="submission" date="2024-02" db="EMBL/GenBank/DDBJ databases">
        <title>Deinococcus carri NBRC 110142.</title>
        <authorList>
            <person name="Ichikawa N."/>
            <person name="Katano-Makiyama Y."/>
            <person name="Hidaka K."/>
        </authorList>
    </citation>
    <scope>NUCLEOTIDE SEQUENCE [LARGE SCALE GENOMIC DNA]</scope>
    <source>
        <strain evidence="7 8">NBRC 110142</strain>
    </source>
</reference>
<sequence length="415" mass="43263">MTQAPAAPQTPATQKLWNRNFLLWWLGAAQSALGSALSGIALSFLVLHQTGSAGAMGVNLALSMLPALFAPFFGTLIDRLPLKPPLIACHLLRGVMQLGIGFAALRGHVPIEAIYAVSFLTGLIAAFYTSASMGVTVRLVPREQLQRATGLMQGTSQTMQMVGLLGGGFLVAVLGRGEALIFDGVTFLVFAALLLPVQFPPRKAAAAGERFWQSFRGGLKYARGSVLLTGLPLVALVLNASFAPLDMLIPKRMQVLGAGAAGYGLFFGMLVAGMAAGGFLVAWLGERVKPDRASVWGMALMGTMTLLLAFTQTAPQMYALALLMGLANAFCNMGIGVIFQTRVDPDFYGRVGSLLSAVGMVGMPVTLLALSPFADRIPVAVIFGVAGGLTLLGAAVWGAILRREGASTAPAAAPA</sequence>
<evidence type="ECO:0000256" key="1">
    <source>
        <dbReference type="ARBA" id="ARBA00004651"/>
    </source>
</evidence>
<feature type="transmembrane region" description="Helical" evidence="6">
    <location>
        <begin position="377"/>
        <end position="400"/>
    </location>
</feature>
<evidence type="ECO:0000313" key="8">
    <source>
        <dbReference type="Proteomes" id="UP001401887"/>
    </source>
</evidence>
<evidence type="ECO:0000256" key="4">
    <source>
        <dbReference type="ARBA" id="ARBA00022989"/>
    </source>
</evidence>
<keyword evidence="4 6" id="KW-1133">Transmembrane helix</keyword>
<feature type="transmembrane region" description="Helical" evidence="6">
    <location>
        <begin position="86"/>
        <end position="107"/>
    </location>
</feature>
<comment type="subcellular location">
    <subcellularLocation>
        <location evidence="1">Cell membrane</location>
        <topology evidence="1">Multi-pass membrane protein</topology>
    </subcellularLocation>
</comment>
<dbReference type="PANTHER" id="PTHR23513:SF11">
    <property type="entry name" value="STAPHYLOFERRIN A TRANSPORTER"/>
    <property type="match status" value="1"/>
</dbReference>
<evidence type="ECO:0000256" key="2">
    <source>
        <dbReference type="ARBA" id="ARBA00022475"/>
    </source>
</evidence>
<feature type="transmembrane region" description="Helical" evidence="6">
    <location>
        <begin position="263"/>
        <end position="284"/>
    </location>
</feature>
<dbReference type="CDD" id="cd06173">
    <property type="entry name" value="MFS_MefA_like"/>
    <property type="match status" value="1"/>
</dbReference>
<feature type="transmembrane region" description="Helical" evidence="6">
    <location>
        <begin position="181"/>
        <end position="200"/>
    </location>
</feature>
<accession>A0ABP9W6E4</accession>
<feature type="transmembrane region" description="Helical" evidence="6">
    <location>
        <begin position="21"/>
        <end position="47"/>
    </location>
</feature>
<keyword evidence="2" id="KW-1003">Cell membrane</keyword>
<gene>
    <name evidence="7" type="ORF">Dcar01_00759</name>
</gene>
<feature type="transmembrane region" description="Helical" evidence="6">
    <location>
        <begin position="317"/>
        <end position="339"/>
    </location>
</feature>
<dbReference type="Gene3D" id="1.20.1250.20">
    <property type="entry name" value="MFS general substrate transporter like domains"/>
    <property type="match status" value="1"/>
</dbReference>
<protein>
    <recommendedName>
        <fullName evidence="9">MFS transporter</fullName>
    </recommendedName>
</protein>
<dbReference type="RefSeq" id="WP_345461097.1">
    <property type="nucleotide sequence ID" value="NZ_BAABRP010000001.1"/>
</dbReference>
<evidence type="ECO:0000256" key="3">
    <source>
        <dbReference type="ARBA" id="ARBA00022692"/>
    </source>
</evidence>
<keyword evidence="5 6" id="KW-0472">Membrane</keyword>
<feature type="transmembrane region" description="Helical" evidence="6">
    <location>
        <begin position="158"/>
        <end position="175"/>
    </location>
</feature>
<dbReference type="InterPro" id="IPR011701">
    <property type="entry name" value="MFS"/>
</dbReference>
<proteinExistence type="predicted"/>
<dbReference type="SUPFAM" id="SSF103473">
    <property type="entry name" value="MFS general substrate transporter"/>
    <property type="match status" value="1"/>
</dbReference>
<dbReference type="InterPro" id="IPR036259">
    <property type="entry name" value="MFS_trans_sf"/>
</dbReference>
<dbReference type="EMBL" id="BAABRP010000001">
    <property type="protein sequence ID" value="GAA5512045.1"/>
    <property type="molecule type" value="Genomic_DNA"/>
</dbReference>
<feature type="transmembrane region" description="Helical" evidence="6">
    <location>
        <begin position="221"/>
        <end position="243"/>
    </location>
</feature>
<evidence type="ECO:0000256" key="5">
    <source>
        <dbReference type="ARBA" id="ARBA00023136"/>
    </source>
</evidence>
<feature type="transmembrane region" description="Helical" evidence="6">
    <location>
        <begin position="113"/>
        <end position="137"/>
    </location>
</feature>
<keyword evidence="3 6" id="KW-0812">Transmembrane</keyword>
<name>A0ABP9W6E4_9DEIO</name>
<evidence type="ECO:0000256" key="6">
    <source>
        <dbReference type="SAM" id="Phobius"/>
    </source>
</evidence>
<dbReference type="Proteomes" id="UP001401887">
    <property type="component" value="Unassembled WGS sequence"/>
</dbReference>
<evidence type="ECO:0000313" key="7">
    <source>
        <dbReference type="EMBL" id="GAA5512045.1"/>
    </source>
</evidence>
<keyword evidence="8" id="KW-1185">Reference proteome</keyword>
<feature type="transmembrane region" description="Helical" evidence="6">
    <location>
        <begin position="53"/>
        <end position="74"/>
    </location>
</feature>
<comment type="caution">
    <text evidence="7">The sequence shown here is derived from an EMBL/GenBank/DDBJ whole genome shotgun (WGS) entry which is preliminary data.</text>
</comment>
<dbReference type="PANTHER" id="PTHR23513">
    <property type="entry name" value="INTEGRAL MEMBRANE EFFLUX PROTEIN-RELATED"/>
    <property type="match status" value="1"/>
</dbReference>
<dbReference type="Pfam" id="PF07690">
    <property type="entry name" value="MFS_1"/>
    <property type="match status" value="1"/>
</dbReference>
<organism evidence="7 8">
    <name type="scientific">Deinococcus carri</name>
    <dbReference type="NCBI Taxonomy" id="1211323"/>
    <lineage>
        <taxon>Bacteria</taxon>
        <taxon>Thermotogati</taxon>
        <taxon>Deinococcota</taxon>
        <taxon>Deinococci</taxon>
        <taxon>Deinococcales</taxon>
        <taxon>Deinococcaceae</taxon>
        <taxon>Deinococcus</taxon>
    </lineage>
</organism>
<feature type="transmembrane region" description="Helical" evidence="6">
    <location>
        <begin position="293"/>
        <end position="311"/>
    </location>
</feature>